<dbReference type="AlphaFoldDB" id="A0A1J1IWG0"/>
<feature type="signal peptide" evidence="1">
    <location>
        <begin position="1"/>
        <end position="23"/>
    </location>
</feature>
<evidence type="ECO:0000313" key="3">
    <source>
        <dbReference type="Proteomes" id="UP000183832"/>
    </source>
</evidence>
<dbReference type="Proteomes" id="UP000183832">
    <property type="component" value="Unassembled WGS sequence"/>
</dbReference>
<protein>
    <submittedName>
        <fullName evidence="2">CLUMA_CG017576, isoform A</fullName>
    </submittedName>
</protein>
<evidence type="ECO:0000313" key="2">
    <source>
        <dbReference type="EMBL" id="CRL04495.1"/>
    </source>
</evidence>
<keyword evidence="1" id="KW-0732">Signal</keyword>
<gene>
    <name evidence="2" type="ORF">CLUMA_CG017576</name>
</gene>
<sequence length="107" mass="12468">MEFSIILIKVLMILILLCAESSGRFVHKIEDHNLPMPKEVSQCRKGCLMKFLNHPFNKSNHDECSLTPNCFMCWDYCLMLHKDRNKKVITTLMCTDGICVSRHIHND</sequence>
<feature type="chain" id="PRO_5012430246" evidence="1">
    <location>
        <begin position="24"/>
        <end position="107"/>
    </location>
</feature>
<reference evidence="2 3" key="1">
    <citation type="submission" date="2015-04" db="EMBL/GenBank/DDBJ databases">
        <authorList>
            <person name="Syromyatnikov M.Y."/>
            <person name="Popov V.N."/>
        </authorList>
    </citation>
    <scope>NUCLEOTIDE SEQUENCE [LARGE SCALE GENOMIC DNA]</scope>
</reference>
<dbReference type="EMBL" id="CVRI01000063">
    <property type="protein sequence ID" value="CRL04495.1"/>
    <property type="molecule type" value="Genomic_DNA"/>
</dbReference>
<name>A0A1J1IWG0_9DIPT</name>
<dbReference type="OrthoDB" id="7838071at2759"/>
<proteinExistence type="predicted"/>
<keyword evidence="3" id="KW-1185">Reference proteome</keyword>
<organism evidence="2 3">
    <name type="scientific">Clunio marinus</name>
    <dbReference type="NCBI Taxonomy" id="568069"/>
    <lineage>
        <taxon>Eukaryota</taxon>
        <taxon>Metazoa</taxon>
        <taxon>Ecdysozoa</taxon>
        <taxon>Arthropoda</taxon>
        <taxon>Hexapoda</taxon>
        <taxon>Insecta</taxon>
        <taxon>Pterygota</taxon>
        <taxon>Neoptera</taxon>
        <taxon>Endopterygota</taxon>
        <taxon>Diptera</taxon>
        <taxon>Nematocera</taxon>
        <taxon>Chironomoidea</taxon>
        <taxon>Chironomidae</taxon>
        <taxon>Clunio</taxon>
    </lineage>
</organism>
<evidence type="ECO:0000256" key="1">
    <source>
        <dbReference type="SAM" id="SignalP"/>
    </source>
</evidence>
<accession>A0A1J1IWG0</accession>